<feature type="domain" description="BIG2" evidence="5">
    <location>
        <begin position="265"/>
        <end position="342"/>
    </location>
</feature>
<keyword evidence="3" id="KW-0812">Transmembrane</keyword>
<feature type="chain" id="PRO_5046614670" description="BIG2 domain-containing protein" evidence="4">
    <location>
        <begin position="35"/>
        <end position="1351"/>
    </location>
</feature>
<dbReference type="InterPro" id="IPR045197">
    <property type="entry name" value="NUP210-like"/>
</dbReference>
<dbReference type="InterPro" id="IPR003343">
    <property type="entry name" value="Big_2"/>
</dbReference>
<dbReference type="Pfam" id="PF14478">
    <property type="entry name" value="DUF4430"/>
    <property type="match status" value="1"/>
</dbReference>
<feature type="domain" description="BIG2" evidence="5">
    <location>
        <begin position="349"/>
        <end position="427"/>
    </location>
</feature>
<feature type="compositionally biased region" description="Basic and acidic residues" evidence="2">
    <location>
        <begin position="1264"/>
        <end position="1278"/>
    </location>
</feature>
<dbReference type="SMART" id="SM00635">
    <property type="entry name" value="BID_2"/>
    <property type="match status" value="3"/>
</dbReference>
<keyword evidence="3" id="KW-0472">Membrane</keyword>
<dbReference type="CDD" id="cd00688">
    <property type="entry name" value="ISOPREN_C2_like"/>
    <property type="match status" value="1"/>
</dbReference>
<evidence type="ECO:0000256" key="1">
    <source>
        <dbReference type="SAM" id="Coils"/>
    </source>
</evidence>
<protein>
    <recommendedName>
        <fullName evidence="5">BIG2 domain-containing protein</fullName>
    </recommendedName>
</protein>
<proteinExistence type="predicted"/>
<feature type="transmembrane region" description="Helical" evidence="3">
    <location>
        <begin position="1328"/>
        <end position="1347"/>
    </location>
</feature>
<dbReference type="PANTHER" id="PTHR23019">
    <property type="entry name" value="NUCLEAR PORE MEMBRANE GLYCOPROTEIN GP210-RELATED"/>
    <property type="match status" value="1"/>
</dbReference>
<dbReference type="EMBL" id="BAABZQ010000001">
    <property type="protein sequence ID" value="GAA6503277.1"/>
    <property type="molecule type" value="Genomic_DNA"/>
</dbReference>
<sequence length="1351" mass="146122">MNRGKMTLKRIWAFLMACFLGLGLALGNPAPVMAKDASNSVILSVERFALGKGWVTVPDVVPLQTGDTVATLLERYMEEQGYPCIVKRDSSYGWYLEGITDADGDGLPLSIPQIIKNKAKKDGYKLDDSLINEYKPNLTEYSYSKESAGTTTSGWMYSVNEEFPGYSMNGYKLQGGDVVRVQFSLYGTGLDVEGTNAYDSIYKKADKSQLLTKIAYINQDTESWLPEEADREAYDTALTVMQKLNASQSEVDKALENLPQAQTVWPETVVLSRSTLNLYDNDSAVHLSADIYPQETLFKKIAWSSSDESIVSVDNNGNIIPHAPGEADITATAQNGVSASCRVTVTCRPYTAIVLDKTALFFQAEQTYQFQVTGTPSNATEELQLEWSSSDENVAVVSQEGLVTAVSAGNAVITAVKAGGQISASCQVTVGNAMEMAEAAAGLIRALPKAGELTIQDSAQVAEASGAYQSLSEEAKTYLEDRAELEQKLDRCVSMMEALQEKYANVAAAEELIGQIPSLSALTIDSSKTVEEARTAYEGLRAEEKVLIDTSLKNKLDSAVKRMEELKEHVNTVNSILASLPETLTLEEAELIGQAAEEYNNLDDAQREQLFTGAEERLSQALSALTQLITEAAEVMDTTAKVNLEAAETANFLKAAEAFDQWKDLLAVSESTAKKIQDVKNWIGSSIHSQNGVTADSYWYIKTNAEKTGDTREAEKAIRKKYKNAEDCKAAWNLSYTDIRDGNSYEQEKNVIMTFSVSKLSSMENPVLFSYKDGKLKKMKAEINSKADTISTKAKTDGMYLIVNVPVPLTGLSMESQIQITKGNNKTLTPEKVPADATSKVNYVWKSSDSSVVSVDSSGVITAKKEGTATVTASVKGRSSIKASVKVKVITKADSLSRSVSDVLAETKAYVLATDKNPTVGSEWYVIALARGGMDLNDSYFSIYYNHLANYLAEKKGVLTDTKKYSEYSKTILTVTAIGKDAQNVAGYNLLEYLSDFDNVKAQGRNGPIWALIALNCHPDYTIPEKSGVSNQTTEQKLIDYIVDAQVKDGGWTLTGSTADSDMTGMALQALAPYYKKDGYDKVTKAVDKALDNLSSMQLSSGGFGTMNVETSESGAQILTALSALGIDPQTDARFIKNGKWIVGNMISYHIKDSGFMHVKAGAENNGGAEPGTVDGLATGQGFYSLVAYQRFLDKKTSLYDMSDLIVQPGGSGDGSGTGLPEEETSESVQSKQTGTSQSSSSGSSKTASGSSNKKTAAGTTAKKKTEENDSKKKEKDTLWSFNGDTYEPEVREEAGTDASEDTEETAADSSGGESKQGLARIFNKNTLPYILCVACGAAVIGVCVYFKKKN</sequence>
<dbReference type="Gene3D" id="2.60.40.1080">
    <property type="match status" value="3"/>
</dbReference>
<keyword evidence="3" id="KW-1133">Transmembrane helix</keyword>
<dbReference type="PANTHER" id="PTHR23019:SF0">
    <property type="entry name" value="NUCLEAR PORE MEMBRANE GLYCOPROTEIN 210"/>
    <property type="match status" value="1"/>
</dbReference>
<dbReference type="SUPFAM" id="SSF49373">
    <property type="entry name" value="Invasin/intimin cell-adhesion fragments"/>
    <property type="match status" value="3"/>
</dbReference>
<dbReference type="InterPro" id="IPR008930">
    <property type="entry name" value="Terpenoid_cyclase/PrenylTrfase"/>
</dbReference>
<feature type="domain" description="BIG2" evidence="5">
    <location>
        <begin position="808"/>
        <end position="885"/>
    </location>
</feature>
<evidence type="ECO:0000256" key="3">
    <source>
        <dbReference type="SAM" id="Phobius"/>
    </source>
</evidence>
<organism evidence="6 7">
    <name type="scientific">Blautia parvula</name>
    <dbReference type="NCBI Taxonomy" id="2877527"/>
    <lineage>
        <taxon>Bacteria</taxon>
        <taxon>Bacillati</taxon>
        <taxon>Bacillota</taxon>
        <taxon>Clostridia</taxon>
        <taxon>Lachnospirales</taxon>
        <taxon>Lachnospiraceae</taxon>
        <taxon>Blautia</taxon>
    </lineage>
</organism>
<evidence type="ECO:0000256" key="4">
    <source>
        <dbReference type="SAM" id="SignalP"/>
    </source>
</evidence>
<dbReference type="InterPro" id="IPR027954">
    <property type="entry name" value="Transcobalamin-like_C"/>
</dbReference>
<dbReference type="RefSeq" id="WP_390425749.1">
    <property type="nucleotide sequence ID" value="NZ_BAABZQ010000001.1"/>
</dbReference>
<dbReference type="InterPro" id="IPR008964">
    <property type="entry name" value="Invasin/intimin_cell_adhesion"/>
</dbReference>
<dbReference type="Pfam" id="PF02368">
    <property type="entry name" value="Big_2"/>
    <property type="match status" value="3"/>
</dbReference>
<keyword evidence="1" id="KW-0175">Coiled coil</keyword>
<evidence type="ECO:0000256" key="2">
    <source>
        <dbReference type="SAM" id="MobiDB-lite"/>
    </source>
</evidence>
<keyword evidence="4" id="KW-0732">Signal</keyword>
<evidence type="ECO:0000259" key="5">
    <source>
        <dbReference type="SMART" id="SM00635"/>
    </source>
</evidence>
<feature type="coiled-coil region" evidence="1">
    <location>
        <begin position="549"/>
        <end position="608"/>
    </location>
</feature>
<dbReference type="Proteomes" id="UP001600941">
    <property type="component" value="Unassembled WGS sequence"/>
</dbReference>
<evidence type="ECO:0000313" key="6">
    <source>
        <dbReference type="EMBL" id="GAA6503277.1"/>
    </source>
</evidence>
<accession>A0ABQ0C3A8</accession>
<keyword evidence="7" id="KW-1185">Reference proteome</keyword>
<evidence type="ECO:0000313" key="7">
    <source>
        <dbReference type="Proteomes" id="UP001600941"/>
    </source>
</evidence>
<feature type="region of interest" description="Disordered" evidence="2">
    <location>
        <begin position="1210"/>
        <end position="1316"/>
    </location>
</feature>
<feature type="compositionally biased region" description="Low complexity" evidence="2">
    <location>
        <begin position="1230"/>
        <end position="1261"/>
    </location>
</feature>
<comment type="caution">
    <text evidence="6">The sequence shown here is derived from an EMBL/GenBank/DDBJ whole genome shotgun (WGS) entry which is preliminary data.</text>
</comment>
<feature type="signal peptide" evidence="4">
    <location>
        <begin position="1"/>
        <end position="34"/>
    </location>
</feature>
<dbReference type="Gene3D" id="1.50.10.20">
    <property type="match status" value="1"/>
</dbReference>
<dbReference type="SUPFAM" id="SSF48239">
    <property type="entry name" value="Terpenoid cyclases/Protein prenyltransferases"/>
    <property type="match status" value="1"/>
</dbReference>
<feature type="coiled-coil region" evidence="1">
    <location>
        <begin position="468"/>
        <end position="502"/>
    </location>
</feature>
<name>A0ABQ0C3A8_9FIRM</name>
<gene>
    <name evidence="6" type="ORF">K340107D12_60930</name>
</gene>
<reference evidence="6 7" key="1">
    <citation type="submission" date="2024-04" db="EMBL/GenBank/DDBJ databases">
        <title>Defined microbial consortia suppress multidrug-resistant proinflammatory Enterobacteriaceae via ecological control.</title>
        <authorList>
            <person name="Furuichi M."/>
            <person name="Kawaguchi T."/>
            <person name="Pust M."/>
            <person name="Yasuma K."/>
            <person name="Plichta D."/>
            <person name="Hasegawa N."/>
            <person name="Ohya T."/>
            <person name="Bhattarai S."/>
            <person name="Sasajima S."/>
            <person name="Aoto Y."/>
            <person name="Tuganbaev T."/>
            <person name="Yaginuma M."/>
            <person name="Ueda M."/>
            <person name="Okahashi N."/>
            <person name="Amafuji K."/>
            <person name="Kiridooshi Y."/>
            <person name="Sugita K."/>
            <person name="Strazar M."/>
            <person name="Skelly A."/>
            <person name="Suda W."/>
            <person name="Hattori M."/>
            <person name="Nakamoto N."/>
            <person name="Caballero S."/>
            <person name="Norman J."/>
            <person name="Olle B."/>
            <person name="Tanoue T."/>
            <person name="Arita M."/>
            <person name="Bucci V."/>
            <person name="Atarashi K."/>
            <person name="Xavier R."/>
            <person name="Honda K."/>
        </authorList>
    </citation>
    <scope>NUCLEOTIDE SEQUENCE [LARGE SCALE GENOMIC DNA]</scope>
    <source>
        <strain evidence="7">k34-0107-D12</strain>
    </source>
</reference>